<dbReference type="InterPro" id="IPR000719">
    <property type="entry name" value="Prot_kinase_dom"/>
</dbReference>
<dbReference type="OrthoDB" id="240702at2"/>
<dbReference type="Pfam" id="PF00069">
    <property type="entry name" value="Pkinase"/>
    <property type="match status" value="1"/>
</dbReference>
<dbReference type="InterPro" id="IPR011009">
    <property type="entry name" value="Kinase-like_dom_sf"/>
</dbReference>
<gene>
    <name evidence="6" type="primary">pkn1_1</name>
    <name evidence="6" type="ORF">Q31a_44420</name>
</gene>
<dbReference type="AlphaFoldDB" id="A0A518GBS6"/>
<dbReference type="EMBL" id="CP036298">
    <property type="protein sequence ID" value="QDV26071.1"/>
    <property type="molecule type" value="Genomic_DNA"/>
</dbReference>
<dbReference type="KEGG" id="ahel:Q31a_44420"/>
<feature type="domain" description="Protein kinase" evidence="5">
    <location>
        <begin position="28"/>
        <end position="303"/>
    </location>
</feature>
<organism evidence="6 7">
    <name type="scientific">Aureliella helgolandensis</name>
    <dbReference type="NCBI Taxonomy" id="2527968"/>
    <lineage>
        <taxon>Bacteria</taxon>
        <taxon>Pseudomonadati</taxon>
        <taxon>Planctomycetota</taxon>
        <taxon>Planctomycetia</taxon>
        <taxon>Pirellulales</taxon>
        <taxon>Pirellulaceae</taxon>
        <taxon>Aureliella</taxon>
    </lineage>
</organism>
<evidence type="ECO:0000313" key="6">
    <source>
        <dbReference type="EMBL" id="QDV26071.1"/>
    </source>
</evidence>
<proteinExistence type="predicted"/>
<dbReference type="Gene3D" id="1.10.510.10">
    <property type="entry name" value="Transferase(Phosphotransferase) domain 1"/>
    <property type="match status" value="1"/>
</dbReference>
<dbReference type="EC" id="2.7.11.1" evidence="6"/>
<evidence type="ECO:0000256" key="4">
    <source>
        <dbReference type="ARBA" id="ARBA00022840"/>
    </source>
</evidence>
<dbReference type="SUPFAM" id="SSF56112">
    <property type="entry name" value="Protein kinase-like (PK-like)"/>
    <property type="match status" value="1"/>
</dbReference>
<dbReference type="PANTHER" id="PTHR43289:SF6">
    <property type="entry name" value="SERINE_THREONINE-PROTEIN KINASE NEKL-3"/>
    <property type="match status" value="1"/>
</dbReference>
<dbReference type="Proteomes" id="UP000318017">
    <property type="component" value="Chromosome"/>
</dbReference>
<evidence type="ECO:0000256" key="1">
    <source>
        <dbReference type="ARBA" id="ARBA00022679"/>
    </source>
</evidence>
<reference evidence="6 7" key="1">
    <citation type="submission" date="2019-02" db="EMBL/GenBank/DDBJ databases">
        <title>Deep-cultivation of Planctomycetes and their phenomic and genomic characterization uncovers novel biology.</title>
        <authorList>
            <person name="Wiegand S."/>
            <person name="Jogler M."/>
            <person name="Boedeker C."/>
            <person name="Pinto D."/>
            <person name="Vollmers J."/>
            <person name="Rivas-Marin E."/>
            <person name="Kohn T."/>
            <person name="Peeters S.H."/>
            <person name="Heuer A."/>
            <person name="Rast P."/>
            <person name="Oberbeckmann S."/>
            <person name="Bunk B."/>
            <person name="Jeske O."/>
            <person name="Meyerdierks A."/>
            <person name="Storesund J.E."/>
            <person name="Kallscheuer N."/>
            <person name="Luecker S."/>
            <person name="Lage O.M."/>
            <person name="Pohl T."/>
            <person name="Merkel B.J."/>
            <person name="Hornburger P."/>
            <person name="Mueller R.-W."/>
            <person name="Bruemmer F."/>
            <person name="Labrenz M."/>
            <person name="Spormann A.M."/>
            <person name="Op den Camp H."/>
            <person name="Overmann J."/>
            <person name="Amann R."/>
            <person name="Jetten M.S.M."/>
            <person name="Mascher T."/>
            <person name="Medema M.H."/>
            <person name="Devos D.P."/>
            <person name="Kaster A.-K."/>
            <person name="Ovreas L."/>
            <person name="Rohde M."/>
            <person name="Galperin M.Y."/>
            <person name="Jogler C."/>
        </authorList>
    </citation>
    <scope>NUCLEOTIDE SEQUENCE [LARGE SCALE GENOMIC DNA]</scope>
    <source>
        <strain evidence="6 7">Q31a</strain>
    </source>
</reference>
<keyword evidence="1 6" id="KW-0808">Transferase</keyword>
<dbReference type="PANTHER" id="PTHR43289">
    <property type="entry name" value="MITOGEN-ACTIVATED PROTEIN KINASE KINASE KINASE 20-RELATED"/>
    <property type="match status" value="1"/>
</dbReference>
<dbReference type="GO" id="GO:0005524">
    <property type="term" value="F:ATP binding"/>
    <property type="evidence" value="ECO:0007669"/>
    <property type="project" value="UniProtKB-KW"/>
</dbReference>
<name>A0A518GBS6_9BACT</name>
<evidence type="ECO:0000256" key="2">
    <source>
        <dbReference type="ARBA" id="ARBA00022741"/>
    </source>
</evidence>
<dbReference type="SMART" id="SM00220">
    <property type="entry name" value="S_TKc"/>
    <property type="match status" value="1"/>
</dbReference>
<evidence type="ECO:0000256" key="3">
    <source>
        <dbReference type="ARBA" id="ARBA00022777"/>
    </source>
</evidence>
<dbReference type="PROSITE" id="PS50011">
    <property type="entry name" value="PROTEIN_KINASE_DOM"/>
    <property type="match status" value="1"/>
</dbReference>
<keyword evidence="2" id="KW-0547">Nucleotide-binding</keyword>
<evidence type="ECO:0000313" key="7">
    <source>
        <dbReference type="Proteomes" id="UP000318017"/>
    </source>
</evidence>
<dbReference type="InterPro" id="IPR008271">
    <property type="entry name" value="Ser/Thr_kinase_AS"/>
</dbReference>
<dbReference type="GO" id="GO:0004674">
    <property type="term" value="F:protein serine/threonine kinase activity"/>
    <property type="evidence" value="ECO:0007669"/>
    <property type="project" value="UniProtKB-EC"/>
</dbReference>
<keyword evidence="7" id="KW-1185">Reference proteome</keyword>
<evidence type="ECO:0000259" key="5">
    <source>
        <dbReference type="PROSITE" id="PS50011"/>
    </source>
</evidence>
<keyword evidence="4" id="KW-0067">ATP-binding</keyword>
<keyword evidence="3 6" id="KW-0418">Kinase</keyword>
<sequence length="335" mass="37960">MKKHHKIVHAMGRKIRIQGNTRVRGRRYDIVETLTSNAARPRLLLLDRNAGSDAYRVLLTLPRNSNAANLIAVLRELPKFGDLPRIIDVELSRDRVRLVLDYVSGRPLSDYLSAIKCGRVVRPSPYEVARLVHQLAGSLWNLHERANLVHGDIKPANLIITRKATRICLIDFGNAFRIEQMASRPAGDGVTPGYAPPELQEKRIRADGRIDQFSASVLFYELLTLRLPYDGLGGLAGSTANFAAFRNFEHSLASGHEAYDLLPSSLRDKLTQVVARGLQLNIEDRFPDTHQWRTALGELRNSLDSQRNSWKQLNHLRPSVWSIFARFLLRQRQSP</sequence>
<dbReference type="RefSeq" id="WP_145081950.1">
    <property type="nucleotide sequence ID" value="NZ_CP036298.1"/>
</dbReference>
<accession>A0A518GBS6</accession>
<protein>
    <submittedName>
        <fullName evidence="6">Serine/threonine-protein kinase Pkn1</fullName>
        <ecNumber evidence="6">2.7.11.1</ecNumber>
    </submittedName>
</protein>
<dbReference type="PROSITE" id="PS00108">
    <property type="entry name" value="PROTEIN_KINASE_ST"/>
    <property type="match status" value="1"/>
</dbReference>